<dbReference type="InterPro" id="IPR018834">
    <property type="entry name" value="DNA/RNA-bd_Est1-type"/>
</dbReference>
<evidence type="ECO:0000256" key="4">
    <source>
        <dbReference type="SAM" id="MobiDB-lite"/>
    </source>
</evidence>
<feature type="compositionally biased region" description="Polar residues" evidence="4">
    <location>
        <begin position="982"/>
        <end position="992"/>
    </location>
</feature>
<dbReference type="PANTHER" id="PTHR15696">
    <property type="entry name" value="SMG-7 SUPPRESSOR WITH MORPHOLOGICAL EFFECT ON GENITALIA PROTEIN 7"/>
    <property type="match status" value="1"/>
</dbReference>
<comment type="subcellular location">
    <subcellularLocation>
        <location evidence="2">Nucleus</location>
    </subcellularLocation>
</comment>
<evidence type="ECO:0000256" key="1">
    <source>
        <dbReference type="ARBA" id="ARBA00023161"/>
    </source>
</evidence>
<dbReference type="Gene3D" id="1.25.40.10">
    <property type="entry name" value="Tetratricopeptide repeat domain"/>
    <property type="match status" value="1"/>
</dbReference>
<feature type="compositionally biased region" description="Polar residues" evidence="4">
    <location>
        <begin position="1068"/>
        <end position="1087"/>
    </location>
</feature>
<organism evidence="7 8">
    <name type="scientific">Myripristis murdjan</name>
    <name type="common">pinecone soldierfish</name>
    <dbReference type="NCBI Taxonomy" id="586833"/>
    <lineage>
        <taxon>Eukaryota</taxon>
        <taxon>Metazoa</taxon>
        <taxon>Chordata</taxon>
        <taxon>Craniata</taxon>
        <taxon>Vertebrata</taxon>
        <taxon>Euteleostomi</taxon>
        <taxon>Actinopterygii</taxon>
        <taxon>Neopterygii</taxon>
        <taxon>Teleostei</taxon>
        <taxon>Neoteleostei</taxon>
        <taxon>Acanthomorphata</taxon>
        <taxon>Holocentriformes</taxon>
        <taxon>Holocentridae</taxon>
        <taxon>Myripristis</taxon>
    </lineage>
</organism>
<reference evidence="7" key="2">
    <citation type="submission" date="2025-08" db="UniProtKB">
        <authorList>
            <consortium name="Ensembl"/>
        </authorList>
    </citation>
    <scope>IDENTIFICATION</scope>
</reference>
<dbReference type="GO" id="GO:0005697">
    <property type="term" value="C:telomerase holoenzyme complex"/>
    <property type="evidence" value="ECO:0007669"/>
    <property type="project" value="TreeGrafter"/>
</dbReference>
<dbReference type="Proteomes" id="UP000472263">
    <property type="component" value="Chromosome 17"/>
</dbReference>
<feature type="compositionally biased region" description="Low complexity" evidence="4">
    <location>
        <begin position="1088"/>
        <end position="1097"/>
    </location>
</feature>
<evidence type="ECO:0000256" key="3">
    <source>
        <dbReference type="SAM" id="Coils"/>
    </source>
</evidence>
<sequence>MTDSKLGAAEVWTSRQALQDLYQKMLVTDLEYALDKKVEQDLWNHAFKNQITTLQSQAKNRANPNRSEVQANLSLFLEAASGFYTQLLQELCTVFNVDLPCRVKSSQLGIISNKQSSTSAIVTPQPSSCSYICQHCLVHLGDIARYRNQTSQAESYYRHAAQLVPSNGQPYNQLAILASSKGDHLTTIFYYCRSIAVKFPFPAASTNLQKALSKALESRDEVKTKWSVSDFIKAFIKFHGHVYLSKSLDKLSALREKLEEQFQRLILQKAFSSQQLVHITVINLFELHQLRDVTADGGEQSFSSEQQISWVQLLALFMSFLGVMCSRALLNKNRGEEIMGECPLPAIKVSLDWLRLRPSVFHETAVDKRQYIWPWLVSILNSFQPKEDDVSCSSGGTPLSSDPPAHLVIPSFDQMMASVSLDFTKGHQGILVDRDGLPVHARHQRLISLGKWVADNQPGLIQCQVSEDGLLVFITDIPEQAIEEPQEKEAPVLQESSNGEQMPNDGGNGGLKSVLSAGKTQGGGLDGGDRPVVTFKENIKPREQSREPVRNHHQKDGGKERRDFIKGNGAAGKGELKRDGKRKSEMKKAGHEKTSEAGKQVKAQVELRKTPVSEARKTPVTQTQTTCSSQFIPIHHPGAFPPLPSRPGFPPPAYVIPPPVAFPGLQVNPGFTFSTGVSVPGPFLQPAAHGQASTQVQAGKQSHIPYSQQRPSGPGQGPTGQGPGPGPMSQGPQAQQPQGQPPSQQALQQSVQLQVQALGQQQQQSPTKPVQQVGMGKSPPHHPVLQQYMQVQDQPSQMWSQAQAALQKMPGLQMPVKQPQQQAYFLPPQDPLKLYEHQLQPVALQGPQPPAQPPLPAMDKKMKYPDVKMQDFYWEPSYRMGDSLAVMNERMGKRPPPGGFCPEQDAGGPRGAPFEVTTLHISSALVLLLFSFCVLCLQENYQNNSIFSQAYGKNLPNTKPDAPMVHQEPSLYSLFEGTPWSPSLPASSDHSTPASQSPHSSNPSSLPSSPPTHSHGSLPFSNFGPIGTPDSRDRRLLDRWKADKRNMSGFGLDYLPAAVSSAASDSSWHQTGPTGSSWTSQETPMEESSSTSIWSSSMMQPGPSALEQLLLQQKQKQQRGHGTMNPPH</sequence>
<feature type="domain" description="DNA/RNA-binding" evidence="5">
    <location>
        <begin position="153"/>
        <end position="393"/>
    </location>
</feature>
<feature type="compositionally biased region" description="Low complexity" evidence="4">
    <location>
        <begin position="727"/>
        <end position="773"/>
    </location>
</feature>
<dbReference type="InterPro" id="IPR045153">
    <property type="entry name" value="Est1/Ebs1-like"/>
</dbReference>
<protein>
    <recommendedName>
        <fullName evidence="2">Nonsense-mediated mRNA decay factor</fullName>
    </recommendedName>
</protein>
<reference evidence="7" key="1">
    <citation type="submission" date="2019-06" db="EMBL/GenBank/DDBJ databases">
        <authorList>
            <consortium name="Wellcome Sanger Institute Data Sharing"/>
        </authorList>
    </citation>
    <scope>NUCLEOTIDE SEQUENCE [LARGE SCALE GENOMIC DNA]</scope>
</reference>
<feature type="compositionally biased region" description="Basic and acidic residues" evidence="4">
    <location>
        <begin position="537"/>
        <end position="565"/>
    </location>
</feature>
<evidence type="ECO:0000313" key="7">
    <source>
        <dbReference type="Ensembl" id="ENSMMDP00005043208.1"/>
    </source>
</evidence>
<feature type="region of interest" description="Disordered" evidence="4">
    <location>
        <begin position="684"/>
        <end position="783"/>
    </location>
</feature>
<evidence type="ECO:0000259" key="6">
    <source>
        <dbReference type="Pfam" id="PF10374"/>
    </source>
</evidence>
<feature type="compositionally biased region" description="Low complexity" evidence="4">
    <location>
        <begin position="993"/>
        <end position="1019"/>
    </location>
</feature>
<dbReference type="Ensembl" id="ENSMMDT00005044078.1">
    <property type="protein sequence ID" value="ENSMMDP00005043208.1"/>
    <property type="gene ID" value="ENSMMDG00005019080.1"/>
</dbReference>
<reference evidence="7" key="3">
    <citation type="submission" date="2025-09" db="UniProtKB">
        <authorList>
            <consortium name="Ensembl"/>
        </authorList>
    </citation>
    <scope>IDENTIFICATION</scope>
</reference>
<feature type="coiled-coil region" evidence="3">
    <location>
        <begin position="244"/>
        <end position="275"/>
    </location>
</feature>
<name>A0A667ZWE0_9TELE</name>
<feature type="region of interest" description="Disordered" evidence="4">
    <location>
        <begin position="982"/>
        <end position="1032"/>
    </location>
</feature>
<feature type="domain" description="Telomerase activating protein Est1-like N-terminal" evidence="6">
    <location>
        <begin position="37"/>
        <end position="150"/>
    </location>
</feature>
<proteinExistence type="predicted"/>
<evidence type="ECO:0000256" key="2">
    <source>
        <dbReference type="RuleBase" id="RU369098"/>
    </source>
</evidence>
<gene>
    <name evidence="7" type="primary">SMG7</name>
    <name evidence="7" type="synonym">smg7</name>
</gene>
<accession>A0A667ZWE0</accession>
<dbReference type="Pfam" id="PF10373">
    <property type="entry name" value="EST1_DNA_bind"/>
    <property type="match status" value="1"/>
</dbReference>
<dbReference type="SUPFAM" id="SSF48452">
    <property type="entry name" value="TPR-like"/>
    <property type="match status" value="1"/>
</dbReference>
<evidence type="ECO:0000313" key="8">
    <source>
        <dbReference type="Proteomes" id="UP000472263"/>
    </source>
</evidence>
<dbReference type="PANTHER" id="PTHR15696:SF5">
    <property type="entry name" value="NONSENSE-MEDIATED MRNA DECAY FACTOR SMG7"/>
    <property type="match status" value="1"/>
</dbReference>
<dbReference type="GO" id="GO:0070034">
    <property type="term" value="F:telomerase RNA binding"/>
    <property type="evidence" value="ECO:0007669"/>
    <property type="project" value="TreeGrafter"/>
</dbReference>
<keyword evidence="2" id="KW-0539">Nucleus</keyword>
<feature type="region of interest" description="Disordered" evidence="4">
    <location>
        <begin position="482"/>
        <end position="603"/>
    </location>
</feature>
<dbReference type="InterPro" id="IPR011990">
    <property type="entry name" value="TPR-like_helical_dom_sf"/>
</dbReference>
<dbReference type="GO" id="GO:0000184">
    <property type="term" value="P:nuclear-transcribed mRNA catabolic process, nonsense-mediated decay"/>
    <property type="evidence" value="ECO:0007669"/>
    <property type="project" value="UniProtKB-KW"/>
</dbReference>
<feature type="region of interest" description="Disordered" evidence="4">
    <location>
        <begin position="1064"/>
        <end position="1128"/>
    </location>
</feature>
<keyword evidence="8" id="KW-1185">Reference proteome</keyword>
<dbReference type="GO" id="GO:0042162">
    <property type="term" value="F:telomeric DNA binding"/>
    <property type="evidence" value="ECO:0007669"/>
    <property type="project" value="TreeGrafter"/>
</dbReference>
<keyword evidence="1 2" id="KW-0866">Nonsense-mediated mRNA decay</keyword>
<feature type="compositionally biased region" description="Basic and acidic residues" evidence="4">
    <location>
        <begin position="574"/>
        <end position="596"/>
    </location>
</feature>
<dbReference type="InterPro" id="IPR019458">
    <property type="entry name" value="Est1-like_N"/>
</dbReference>
<keyword evidence="3" id="KW-0175">Coiled coil</keyword>
<feature type="compositionally biased region" description="Polar residues" evidence="4">
    <location>
        <begin position="691"/>
        <end position="706"/>
    </location>
</feature>
<comment type="function">
    <text evidence="2">Plays a role in nonsense-mediated mRNA decay.</text>
</comment>
<feature type="compositionally biased region" description="Gly residues" evidence="4">
    <location>
        <begin position="714"/>
        <end position="723"/>
    </location>
</feature>
<dbReference type="GeneTree" id="ENSGT00940000158333"/>
<dbReference type="AlphaFoldDB" id="A0A667ZWE0"/>
<evidence type="ECO:0000259" key="5">
    <source>
        <dbReference type="Pfam" id="PF10373"/>
    </source>
</evidence>
<dbReference type="Pfam" id="PF10374">
    <property type="entry name" value="EST1"/>
    <property type="match status" value="1"/>
</dbReference>